<reference evidence="2" key="1">
    <citation type="journal article" date="2014" name="Science">
        <title>Ancient hybridizations among the ancestral genomes of bread wheat.</title>
        <authorList>
            <consortium name="International Wheat Genome Sequencing Consortium,"/>
            <person name="Marcussen T."/>
            <person name="Sandve S.R."/>
            <person name="Heier L."/>
            <person name="Spannagl M."/>
            <person name="Pfeifer M."/>
            <person name="Jakobsen K.S."/>
            <person name="Wulff B.B."/>
            <person name="Steuernagel B."/>
            <person name="Mayer K.F."/>
            <person name="Olsen O.A."/>
        </authorList>
    </citation>
    <scope>NUCLEOTIDE SEQUENCE [LARGE SCALE GENOMIC DNA]</scope>
    <source>
        <strain evidence="2">cv. AL8/78</strain>
    </source>
</reference>
<reference evidence="1" key="5">
    <citation type="journal article" date="2021" name="G3 (Bethesda)">
        <title>Aegilops tauschii genome assembly Aet v5.0 features greater sequence contiguity and improved annotation.</title>
        <authorList>
            <person name="Wang L."/>
            <person name="Zhu T."/>
            <person name="Rodriguez J.C."/>
            <person name="Deal K.R."/>
            <person name="Dubcovsky J."/>
            <person name="McGuire P.E."/>
            <person name="Lux T."/>
            <person name="Spannagl M."/>
            <person name="Mayer K.F.X."/>
            <person name="Baldrich P."/>
            <person name="Meyers B.C."/>
            <person name="Huo N."/>
            <person name="Gu Y.Q."/>
            <person name="Zhou H."/>
            <person name="Devos K.M."/>
            <person name="Bennetzen J.L."/>
            <person name="Unver T."/>
            <person name="Budak H."/>
            <person name="Gulick P.J."/>
            <person name="Galiba G."/>
            <person name="Kalapos B."/>
            <person name="Nelson D.R."/>
            <person name="Li P."/>
            <person name="You F.M."/>
            <person name="Luo M.C."/>
            <person name="Dvorak J."/>
        </authorList>
    </citation>
    <scope>NUCLEOTIDE SEQUENCE [LARGE SCALE GENOMIC DNA]</scope>
    <source>
        <strain evidence="1">cv. AL8/78</strain>
    </source>
</reference>
<dbReference type="EnsemblPlants" id="AET2Gv20333300.7">
    <property type="protein sequence ID" value="AET2Gv20333300.7"/>
    <property type="gene ID" value="AET2Gv20333300"/>
</dbReference>
<keyword evidence="2" id="KW-1185">Reference proteome</keyword>
<reference evidence="2" key="2">
    <citation type="journal article" date="2017" name="Nat. Plants">
        <title>The Aegilops tauschii genome reveals multiple impacts of transposons.</title>
        <authorList>
            <person name="Zhao G."/>
            <person name="Zou C."/>
            <person name="Li K."/>
            <person name="Wang K."/>
            <person name="Li T."/>
            <person name="Gao L."/>
            <person name="Zhang X."/>
            <person name="Wang H."/>
            <person name="Yang Z."/>
            <person name="Liu X."/>
            <person name="Jiang W."/>
            <person name="Mao L."/>
            <person name="Kong X."/>
            <person name="Jiao Y."/>
            <person name="Jia J."/>
        </authorList>
    </citation>
    <scope>NUCLEOTIDE SEQUENCE [LARGE SCALE GENOMIC DNA]</scope>
    <source>
        <strain evidence="2">cv. AL8/78</strain>
    </source>
</reference>
<dbReference type="AlphaFoldDB" id="A0A453B1A1"/>
<dbReference type="Proteomes" id="UP000015105">
    <property type="component" value="Chromosome 2D"/>
</dbReference>
<reference evidence="1" key="3">
    <citation type="journal article" date="2017" name="Nature">
        <title>Genome sequence of the progenitor of the wheat D genome Aegilops tauschii.</title>
        <authorList>
            <person name="Luo M.C."/>
            <person name="Gu Y.Q."/>
            <person name="Puiu D."/>
            <person name="Wang H."/>
            <person name="Twardziok S.O."/>
            <person name="Deal K.R."/>
            <person name="Huo N."/>
            <person name="Zhu T."/>
            <person name="Wang L."/>
            <person name="Wang Y."/>
            <person name="McGuire P.E."/>
            <person name="Liu S."/>
            <person name="Long H."/>
            <person name="Ramasamy R.K."/>
            <person name="Rodriguez J.C."/>
            <person name="Van S.L."/>
            <person name="Yuan L."/>
            <person name="Wang Z."/>
            <person name="Xia Z."/>
            <person name="Xiao L."/>
            <person name="Anderson O.D."/>
            <person name="Ouyang S."/>
            <person name="Liang Y."/>
            <person name="Zimin A.V."/>
            <person name="Pertea G."/>
            <person name="Qi P."/>
            <person name="Bennetzen J.L."/>
            <person name="Dai X."/>
            <person name="Dawson M.W."/>
            <person name="Muller H.G."/>
            <person name="Kugler K."/>
            <person name="Rivarola-Duarte L."/>
            <person name="Spannagl M."/>
            <person name="Mayer K.F.X."/>
            <person name="Lu F.H."/>
            <person name="Bevan M.W."/>
            <person name="Leroy P."/>
            <person name="Li P."/>
            <person name="You F.M."/>
            <person name="Sun Q."/>
            <person name="Liu Z."/>
            <person name="Lyons E."/>
            <person name="Wicker T."/>
            <person name="Salzberg S.L."/>
            <person name="Devos K.M."/>
            <person name="Dvorak J."/>
        </authorList>
    </citation>
    <scope>NUCLEOTIDE SEQUENCE [LARGE SCALE GENOMIC DNA]</scope>
    <source>
        <strain evidence="1">cv. AL8/78</strain>
    </source>
</reference>
<protein>
    <submittedName>
        <fullName evidence="1">Uncharacterized protein</fullName>
    </submittedName>
</protein>
<sequence length="46" mass="5248">MLILRVCVPAMLIHDTSFYKLFCHCLRSPFTGNLLKLVSCFCSIVL</sequence>
<accession>A0A453B1A1</accession>
<name>A0A453B1A1_AEGTS</name>
<evidence type="ECO:0000313" key="1">
    <source>
        <dbReference type="EnsemblPlants" id="AET2Gv20333300.7"/>
    </source>
</evidence>
<proteinExistence type="predicted"/>
<organism evidence="1 2">
    <name type="scientific">Aegilops tauschii subsp. strangulata</name>
    <name type="common">Goatgrass</name>
    <dbReference type="NCBI Taxonomy" id="200361"/>
    <lineage>
        <taxon>Eukaryota</taxon>
        <taxon>Viridiplantae</taxon>
        <taxon>Streptophyta</taxon>
        <taxon>Embryophyta</taxon>
        <taxon>Tracheophyta</taxon>
        <taxon>Spermatophyta</taxon>
        <taxon>Magnoliopsida</taxon>
        <taxon>Liliopsida</taxon>
        <taxon>Poales</taxon>
        <taxon>Poaceae</taxon>
        <taxon>BOP clade</taxon>
        <taxon>Pooideae</taxon>
        <taxon>Triticodae</taxon>
        <taxon>Triticeae</taxon>
        <taxon>Triticinae</taxon>
        <taxon>Aegilops</taxon>
    </lineage>
</organism>
<reference evidence="1" key="4">
    <citation type="submission" date="2019-03" db="UniProtKB">
        <authorList>
            <consortium name="EnsemblPlants"/>
        </authorList>
    </citation>
    <scope>IDENTIFICATION</scope>
</reference>
<evidence type="ECO:0000313" key="2">
    <source>
        <dbReference type="Proteomes" id="UP000015105"/>
    </source>
</evidence>
<dbReference type="Gramene" id="AET2Gv20333300.7">
    <property type="protein sequence ID" value="AET2Gv20333300.7"/>
    <property type="gene ID" value="AET2Gv20333300"/>
</dbReference>